<dbReference type="Gene3D" id="3.30.565.10">
    <property type="entry name" value="Histidine kinase-like ATPase, C-terminal domain"/>
    <property type="match status" value="1"/>
</dbReference>
<dbReference type="InterPro" id="IPR003594">
    <property type="entry name" value="HATPase_dom"/>
</dbReference>
<name>A0A1M6YU10_9BACT</name>
<dbReference type="Proteomes" id="UP000184420">
    <property type="component" value="Unassembled WGS sequence"/>
</dbReference>
<feature type="transmembrane region" description="Helical" evidence="10">
    <location>
        <begin position="403"/>
        <end position="426"/>
    </location>
</feature>
<evidence type="ECO:0000256" key="1">
    <source>
        <dbReference type="ARBA" id="ARBA00000085"/>
    </source>
</evidence>
<keyword evidence="14" id="KW-1185">Reference proteome</keyword>
<keyword evidence="9" id="KW-0175">Coiled coil</keyword>
<dbReference type="GO" id="GO:0016020">
    <property type="term" value="C:membrane"/>
    <property type="evidence" value="ECO:0007669"/>
    <property type="project" value="InterPro"/>
</dbReference>
<dbReference type="Gene3D" id="1.25.40.10">
    <property type="entry name" value="Tetratricopeptide repeat domain"/>
    <property type="match status" value="1"/>
</dbReference>
<organism evidence="13 14">
    <name type="scientific">Chitinophaga jiangningensis</name>
    <dbReference type="NCBI Taxonomy" id="1419482"/>
    <lineage>
        <taxon>Bacteria</taxon>
        <taxon>Pseudomonadati</taxon>
        <taxon>Bacteroidota</taxon>
        <taxon>Chitinophagia</taxon>
        <taxon>Chitinophagales</taxon>
        <taxon>Chitinophagaceae</taxon>
        <taxon>Chitinophaga</taxon>
    </lineage>
</organism>
<accession>A0A1M6YU10</accession>
<dbReference type="STRING" id="1419482.SAMN05444266_102490"/>
<gene>
    <name evidence="13" type="ORF">SAMN05444266_102490</name>
</gene>
<keyword evidence="6 13" id="KW-0418">Kinase</keyword>
<dbReference type="EMBL" id="FRBL01000002">
    <property type="protein sequence ID" value="SHL21801.1"/>
    <property type="molecule type" value="Genomic_DNA"/>
</dbReference>
<dbReference type="InterPro" id="IPR036890">
    <property type="entry name" value="HATPase_C_sf"/>
</dbReference>
<evidence type="ECO:0000256" key="10">
    <source>
        <dbReference type="SAM" id="Phobius"/>
    </source>
</evidence>
<dbReference type="InterPro" id="IPR011990">
    <property type="entry name" value="TPR-like_helical_dom_sf"/>
</dbReference>
<dbReference type="SMART" id="SM00387">
    <property type="entry name" value="HATPase_c"/>
    <property type="match status" value="1"/>
</dbReference>
<dbReference type="InterPro" id="IPR050482">
    <property type="entry name" value="Sensor_HK_TwoCompSys"/>
</dbReference>
<dbReference type="GO" id="GO:0005524">
    <property type="term" value="F:ATP binding"/>
    <property type="evidence" value="ECO:0007669"/>
    <property type="project" value="UniProtKB-KW"/>
</dbReference>
<evidence type="ECO:0000313" key="13">
    <source>
        <dbReference type="EMBL" id="SHL21801.1"/>
    </source>
</evidence>
<evidence type="ECO:0000313" key="14">
    <source>
        <dbReference type="Proteomes" id="UP000184420"/>
    </source>
</evidence>
<keyword evidence="5" id="KW-0547">Nucleotide-binding</keyword>
<dbReference type="GO" id="GO:0000155">
    <property type="term" value="F:phosphorelay sensor kinase activity"/>
    <property type="evidence" value="ECO:0007669"/>
    <property type="project" value="InterPro"/>
</dbReference>
<evidence type="ECO:0000256" key="9">
    <source>
        <dbReference type="SAM" id="Coils"/>
    </source>
</evidence>
<keyword evidence="11" id="KW-0732">Signal</keyword>
<keyword evidence="10" id="KW-0472">Membrane</keyword>
<evidence type="ECO:0000256" key="3">
    <source>
        <dbReference type="ARBA" id="ARBA00022553"/>
    </source>
</evidence>
<proteinExistence type="predicted"/>
<evidence type="ECO:0000256" key="7">
    <source>
        <dbReference type="ARBA" id="ARBA00022840"/>
    </source>
</evidence>
<feature type="domain" description="Histidine kinase" evidence="12">
    <location>
        <begin position="469"/>
        <end position="659"/>
    </location>
</feature>
<sequence length="659" mass="73947">MKKLVILVFLYTLPLFVNAQTTANEKSTESLLLQLNTAGTDSARAMLSFELAELYLGKDSLKTDRYLKNGLQFSKNTGIPAAVYFYYAGRVIEGADLDQAMALYLKTDTLLQPYKTPQALSFRAKAWYLYGAGEQKKDNPKGFADILLNKAIPLAQQAGDNTMAGKNLLAVAMVFKNAGEFDKADTYIKSAFNTLKLPGVPTHELITAYTTVAENYSLSGKAAEARQALDSAAKLLPAYPDSEFYLDYYAAEGMNYTVMGKFEDALASLEKGISMAAKMGKAYDMQRMQLQQFYAYYNARQFTKAKNVLLLLSEKPEMMMLATNRLQVFYGLALTYEELKDFGPGYTWMKKYAELNDSLSKSQLTNDVHALEIRYRNAEKQKEIEALKAKNIQESLSASNSRLVSGLFGSISMFLVLLLTAGYIIFRNRRKLHEQKELSYRQHLHEIAQEQQLRFSQAIMQGEEQERRRLARDLHDGLGGMIAGARINLSAHMKSGEIPTAAPLEKITQQLDKSVTELRRIAHNMMPATLLEQSLEAAINDLCESMMNDHTRITFQAIHLSDHTLAEDVQLHIYRIIQELLNNAVRHGKAKNIMLQVSIDEGKCYITAEDDGKGFDITNSSKGIGLNNIRNRVGFMKGNIDIDSRINQGTTVNIELNVQ</sequence>
<keyword evidence="7" id="KW-0067">ATP-binding</keyword>
<keyword evidence="10" id="KW-1133">Transmembrane helix</keyword>
<dbReference type="AlphaFoldDB" id="A0A1M6YU10"/>
<evidence type="ECO:0000259" key="12">
    <source>
        <dbReference type="PROSITE" id="PS50109"/>
    </source>
</evidence>
<evidence type="ECO:0000256" key="8">
    <source>
        <dbReference type="ARBA" id="ARBA00023012"/>
    </source>
</evidence>
<dbReference type="Gene3D" id="1.20.5.1930">
    <property type="match status" value="1"/>
</dbReference>
<comment type="catalytic activity">
    <reaction evidence="1">
        <text>ATP + protein L-histidine = ADP + protein N-phospho-L-histidine.</text>
        <dbReference type="EC" id="2.7.13.3"/>
    </reaction>
</comment>
<evidence type="ECO:0000256" key="5">
    <source>
        <dbReference type="ARBA" id="ARBA00022741"/>
    </source>
</evidence>
<keyword evidence="10" id="KW-0812">Transmembrane</keyword>
<feature type="signal peptide" evidence="11">
    <location>
        <begin position="1"/>
        <end position="19"/>
    </location>
</feature>
<evidence type="ECO:0000256" key="2">
    <source>
        <dbReference type="ARBA" id="ARBA00012438"/>
    </source>
</evidence>
<dbReference type="SUPFAM" id="SSF55874">
    <property type="entry name" value="ATPase domain of HSP90 chaperone/DNA topoisomerase II/histidine kinase"/>
    <property type="match status" value="1"/>
</dbReference>
<protein>
    <recommendedName>
        <fullName evidence="2">histidine kinase</fullName>
        <ecNumber evidence="2">2.7.13.3</ecNumber>
    </recommendedName>
</protein>
<dbReference type="PANTHER" id="PTHR24421:SF10">
    <property type="entry name" value="NITRATE_NITRITE SENSOR PROTEIN NARQ"/>
    <property type="match status" value="1"/>
</dbReference>
<keyword evidence="8" id="KW-0902">Two-component regulatory system</keyword>
<dbReference type="EC" id="2.7.13.3" evidence="2"/>
<dbReference type="Pfam" id="PF07730">
    <property type="entry name" value="HisKA_3"/>
    <property type="match status" value="1"/>
</dbReference>
<dbReference type="Pfam" id="PF02518">
    <property type="entry name" value="HATPase_c"/>
    <property type="match status" value="1"/>
</dbReference>
<reference evidence="13 14" key="1">
    <citation type="submission" date="2016-11" db="EMBL/GenBank/DDBJ databases">
        <authorList>
            <person name="Jaros S."/>
            <person name="Januszkiewicz K."/>
            <person name="Wedrychowicz H."/>
        </authorList>
    </citation>
    <scope>NUCLEOTIDE SEQUENCE [LARGE SCALE GENOMIC DNA]</scope>
    <source>
        <strain evidence="13 14">DSM 27406</strain>
    </source>
</reference>
<dbReference type="CDD" id="cd16917">
    <property type="entry name" value="HATPase_UhpB-NarQ-NarX-like"/>
    <property type="match status" value="1"/>
</dbReference>
<evidence type="ECO:0000256" key="11">
    <source>
        <dbReference type="SAM" id="SignalP"/>
    </source>
</evidence>
<keyword evidence="3" id="KW-0597">Phosphoprotein</keyword>
<dbReference type="GO" id="GO:0046983">
    <property type="term" value="F:protein dimerization activity"/>
    <property type="evidence" value="ECO:0007669"/>
    <property type="project" value="InterPro"/>
</dbReference>
<dbReference type="InterPro" id="IPR005467">
    <property type="entry name" value="His_kinase_dom"/>
</dbReference>
<dbReference type="RefSeq" id="WP_073079302.1">
    <property type="nucleotide sequence ID" value="NZ_FRBL01000002.1"/>
</dbReference>
<keyword evidence="4" id="KW-0808">Transferase</keyword>
<evidence type="ECO:0000256" key="6">
    <source>
        <dbReference type="ARBA" id="ARBA00022777"/>
    </source>
</evidence>
<evidence type="ECO:0000256" key="4">
    <source>
        <dbReference type="ARBA" id="ARBA00022679"/>
    </source>
</evidence>
<dbReference type="InterPro" id="IPR011712">
    <property type="entry name" value="Sig_transdc_His_kin_sub3_dim/P"/>
</dbReference>
<dbReference type="SUPFAM" id="SSF48452">
    <property type="entry name" value="TPR-like"/>
    <property type="match status" value="1"/>
</dbReference>
<dbReference type="OrthoDB" id="617348at2"/>
<feature type="coiled-coil region" evidence="9">
    <location>
        <begin position="361"/>
        <end position="390"/>
    </location>
</feature>
<dbReference type="PROSITE" id="PS50109">
    <property type="entry name" value="HIS_KIN"/>
    <property type="match status" value="1"/>
</dbReference>
<feature type="chain" id="PRO_5012726030" description="histidine kinase" evidence="11">
    <location>
        <begin position="20"/>
        <end position="659"/>
    </location>
</feature>
<dbReference type="PANTHER" id="PTHR24421">
    <property type="entry name" value="NITRATE/NITRITE SENSOR PROTEIN NARX-RELATED"/>
    <property type="match status" value="1"/>
</dbReference>